<name>A0AAV1CU39_OLDCO</name>
<dbReference type="SUPFAM" id="SSF56235">
    <property type="entry name" value="N-terminal nucleophile aminohydrolases (Ntn hydrolases)"/>
    <property type="match status" value="1"/>
</dbReference>
<dbReference type="Gene3D" id="3.60.20.10">
    <property type="entry name" value="Glutamine Phosphoribosylpyrophosphate, subunit 1, domain 1"/>
    <property type="match status" value="1"/>
</dbReference>
<dbReference type="Proteomes" id="UP001161247">
    <property type="component" value="Chromosome 3"/>
</dbReference>
<gene>
    <name evidence="3" type="ORF">OLC1_LOCUS8358</name>
</gene>
<dbReference type="GO" id="GO:0051603">
    <property type="term" value="P:proteolysis involved in protein catabolic process"/>
    <property type="evidence" value="ECO:0007669"/>
    <property type="project" value="InterPro"/>
</dbReference>
<evidence type="ECO:0000256" key="1">
    <source>
        <dbReference type="ARBA" id="ARBA00022942"/>
    </source>
</evidence>
<dbReference type="PANTHER" id="PTHR11599">
    <property type="entry name" value="PROTEASOME SUBUNIT ALPHA/BETA"/>
    <property type="match status" value="1"/>
</dbReference>
<keyword evidence="4" id="KW-1185">Reference proteome</keyword>
<dbReference type="Pfam" id="PF00227">
    <property type="entry name" value="Proteasome"/>
    <property type="match status" value="1"/>
</dbReference>
<evidence type="ECO:0000313" key="4">
    <source>
        <dbReference type="Proteomes" id="UP001161247"/>
    </source>
</evidence>
<dbReference type="InterPro" id="IPR001353">
    <property type="entry name" value="Proteasome_sua/b"/>
</dbReference>
<feature type="region of interest" description="Disordered" evidence="2">
    <location>
        <begin position="30"/>
        <end position="52"/>
    </location>
</feature>
<reference evidence="3" key="1">
    <citation type="submission" date="2023-03" db="EMBL/GenBank/DDBJ databases">
        <authorList>
            <person name="Julca I."/>
        </authorList>
    </citation>
    <scope>NUCLEOTIDE SEQUENCE</scope>
</reference>
<keyword evidence="1" id="KW-0647">Proteasome</keyword>
<evidence type="ECO:0000313" key="3">
    <source>
        <dbReference type="EMBL" id="CAI9098037.1"/>
    </source>
</evidence>
<sequence length="342" mass="37867">MCSISTIRFWLRRKNILRKTVLDLYKSQRNPVHLSKRSRTPEHNKEEKQSLKQREAVFERVANFSKVAERRRIDITSGGSEPKADETLGTMASRNTRSRTTARPARTYEPELRTFEKGSTAIGHVYSELGVVIAVDHLRLSSDVFPENVLKLNSYLLAAISGGSDESRNFLLNDLPNKCHEFELEEGRKASAAEASEWLADFLSLHPDSDLGLSLGVLIAGWDAQLGPSLYKVDGKGNVEQKSLLGTGSGSLGRVVITERAGQLSISPAAAVDFAKRALCSGVYYCPEQSECVSVFHVGSAGVEAVLSNDDIEEFQKEGFRKIGREWKSPSSRIFYANHSIC</sequence>
<feature type="compositionally biased region" description="Basic and acidic residues" evidence="2">
    <location>
        <begin position="39"/>
        <end position="52"/>
    </location>
</feature>
<dbReference type="EMBL" id="OX459120">
    <property type="protein sequence ID" value="CAI9098037.1"/>
    <property type="molecule type" value="Genomic_DNA"/>
</dbReference>
<accession>A0AAV1CU39</accession>
<protein>
    <submittedName>
        <fullName evidence="3">OLC1v1034590C1</fullName>
    </submittedName>
</protein>
<organism evidence="3 4">
    <name type="scientific">Oldenlandia corymbosa var. corymbosa</name>
    <dbReference type="NCBI Taxonomy" id="529605"/>
    <lineage>
        <taxon>Eukaryota</taxon>
        <taxon>Viridiplantae</taxon>
        <taxon>Streptophyta</taxon>
        <taxon>Embryophyta</taxon>
        <taxon>Tracheophyta</taxon>
        <taxon>Spermatophyta</taxon>
        <taxon>Magnoliopsida</taxon>
        <taxon>eudicotyledons</taxon>
        <taxon>Gunneridae</taxon>
        <taxon>Pentapetalae</taxon>
        <taxon>asterids</taxon>
        <taxon>lamiids</taxon>
        <taxon>Gentianales</taxon>
        <taxon>Rubiaceae</taxon>
        <taxon>Rubioideae</taxon>
        <taxon>Spermacoceae</taxon>
        <taxon>Hedyotis-Oldenlandia complex</taxon>
        <taxon>Oldenlandia</taxon>
    </lineage>
</organism>
<evidence type="ECO:0000256" key="2">
    <source>
        <dbReference type="SAM" id="MobiDB-lite"/>
    </source>
</evidence>
<dbReference type="GO" id="GO:0005839">
    <property type="term" value="C:proteasome core complex"/>
    <property type="evidence" value="ECO:0007669"/>
    <property type="project" value="InterPro"/>
</dbReference>
<proteinExistence type="predicted"/>
<dbReference type="AlphaFoldDB" id="A0AAV1CU39"/>
<dbReference type="InterPro" id="IPR029055">
    <property type="entry name" value="Ntn_hydrolases_N"/>
</dbReference>
<dbReference type="InterPro" id="IPR050115">
    <property type="entry name" value="Proteasome_alpha"/>
</dbReference>